<dbReference type="InterPro" id="IPR044807">
    <property type="entry name" value="DRIP1-like"/>
</dbReference>
<dbReference type="InterPro" id="IPR013083">
    <property type="entry name" value="Znf_RING/FYVE/PHD"/>
</dbReference>
<comment type="caution">
    <text evidence="1">The sequence shown here is derived from an EMBL/GenBank/DDBJ whole genome shotgun (WGS) entry which is preliminary data.</text>
</comment>
<dbReference type="AlphaFoldDB" id="A0A811MI41"/>
<reference evidence="1" key="1">
    <citation type="submission" date="2020-10" db="EMBL/GenBank/DDBJ databases">
        <authorList>
            <person name="Han B."/>
            <person name="Lu T."/>
            <person name="Zhao Q."/>
            <person name="Huang X."/>
            <person name="Zhao Y."/>
        </authorList>
    </citation>
    <scope>NUCLEOTIDE SEQUENCE</scope>
</reference>
<protein>
    <submittedName>
        <fullName evidence="1">Uncharacterized protein</fullName>
    </submittedName>
</protein>
<proteinExistence type="predicted"/>
<dbReference type="Gene3D" id="3.30.40.10">
    <property type="entry name" value="Zinc/RING finger domain, C3HC4 (zinc finger)"/>
    <property type="match status" value="1"/>
</dbReference>
<keyword evidence="2" id="KW-1185">Reference proteome</keyword>
<name>A0A811MI41_9POAL</name>
<evidence type="ECO:0000313" key="2">
    <source>
        <dbReference type="Proteomes" id="UP000604825"/>
    </source>
</evidence>
<dbReference type="Proteomes" id="UP000604825">
    <property type="component" value="Unassembled WGS sequence"/>
</dbReference>
<gene>
    <name evidence="1" type="ORF">NCGR_LOCUS4699</name>
</gene>
<evidence type="ECO:0000313" key="1">
    <source>
        <dbReference type="EMBL" id="CAD6207074.1"/>
    </source>
</evidence>
<dbReference type="GO" id="GO:0004842">
    <property type="term" value="F:ubiquitin-protein transferase activity"/>
    <property type="evidence" value="ECO:0007669"/>
    <property type="project" value="InterPro"/>
</dbReference>
<organism evidence="1 2">
    <name type="scientific">Miscanthus lutarioriparius</name>
    <dbReference type="NCBI Taxonomy" id="422564"/>
    <lineage>
        <taxon>Eukaryota</taxon>
        <taxon>Viridiplantae</taxon>
        <taxon>Streptophyta</taxon>
        <taxon>Embryophyta</taxon>
        <taxon>Tracheophyta</taxon>
        <taxon>Spermatophyta</taxon>
        <taxon>Magnoliopsida</taxon>
        <taxon>Liliopsida</taxon>
        <taxon>Poales</taxon>
        <taxon>Poaceae</taxon>
        <taxon>PACMAD clade</taxon>
        <taxon>Panicoideae</taxon>
        <taxon>Andropogonodae</taxon>
        <taxon>Andropogoneae</taxon>
        <taxon>Saccharinae</taxon>
        <taxon>Miscanthus</taxon>
    </lineage>
</organism>
<dbReference type="OrthoDB" id="695217at2759"/>
<accession>A0A811MI41</accession>
<dbReference type="PANTHER" id="PTHR46293">
    <property type="entry name" value="E3 UBIQUITIN PROTEIN LIGASE DRIP1"/>
    <property type="match status" value="1"/>
</dbReference>
<dbReference type="PANTHER" id="PTHR46293:SF4">
    <property type="entry name" value="OS03G0798200 PROTEIN"/>
    <property type="match status" value="1"/>
</dbReference>
<dbReference type="EMBL" id="CAJGYO010000001">
    <property type="protein sequence ID" value="CAD6207074.1"/>
    <property type="molecule type" value="Genomic_DNA"/>
</dbReference>
<sequence length="69" mass="6733">MESAVLACEAPTAGASAHAAAAPGAGGDGGAGDVVMLRRSALAACLTCPLCGRLFRDAATITECLHTCE</sequence>